<evidence type="ECO:0000256" key="7">
    <source>
        <dbReference type="ARBA" id="ARBA00022833"/>
    </source>
</evidence>
<dbReference type="InterPro" id="IPR037518">
    <property type="entry name" value="MPN"/>
</dbReference>
<dbReference type="STRING" id="53468.A0A0R3UKT2"/>
<evidence type="ECO:0000256" key="9">
    <source>
        <dbReference type="SAM" id="MobiDB-lite"/>
    </source>
</evidence>
<dbReference type="Pfam" id="PF08969">
    <property type="entry name" value="USP8_dimer"/>
    <property type="match status" value="1"/>
</dbReference>
<dbReference type="PROSITE" id="PS50249">
    <property type="entry name" value="MPN"/>
    <property type="match status" value="1"/>
</dbReference>
<evidence type="ECO:0000259" key="10">
    <source>
        <dbReference type="PROSITE" id="PS50249"/>
    </source>
</evidence>
<keyword evidence="8" id="KW-0482">Metalloprotease</keyword>
<protein>
    <recommendedName>
        <fullName evidence="10">MPN domain-containing protein</fullName>
    </recommendedName>
</protein>
<dbReference type="GO" id="GO:0140492">
    <property type="term" value="F:metal-dependent deubiquitinase activity"/>
    <property type="evidence" value="ECO:0007669"/>
    <property type="project" value="InterPro"/>
</dbReference>
<dbReference type="Gene3D" id="3.40.140.10">
    <property type="entry name" value="Cytidine Deaminase, domain 2"/>
    <property type="match status" value="1"/>
</dbReference>
<organism evidence="11 12">
    <name type="scientific">Mesocestoides corti</name>
    <name type="common">Flatworm</name>
    <dbReference type="NCBI Taxonomy" id="53468"/>
    <lineage>
        <taxon>Eukaryota</taxon>
        <taxon>Metazoa</taxon>
        <taxon>Spiralia</taxon>
        <taxon>Lophotrochozoa</taxon>
        <taxon>Platyhelminthes</taxon>
        <taxon>Cestoda</taxon>
        <taxon>Eucestoda</taxon>
        <taxon>Cyclophyllidea</taxon>
        <taxon>Mesocestoididae</taxon>
        <taxon>Mesocestoides</taxon>
    </lineage>
</organism>
<comment type="similarity">
    <text evidence="2">Belongs to the peptidase M67C family.</text>
</comment>
<dbReference type="InterPro" id="IPR044098">
    <property type="entry name" value="STAMBP/STALP-like_MPN"/>
</dbReference>
<evidence type="ECO:0000256" key="8">
    <source>
        <dbReference type="ARBA" id="ARBA00023049"/>
    </source>
</evidence>
<keyword evidence="12" id="KW-1185">Reference proteome</keyword>
<evidence type="ECO:0000313" key="11">
    <source>
        <dbReference type="EMBL" id="VDD82230.1"/>
    </source>
</evidence>
<dbReference type="GO" id="GO:0006508">
    <property type="term" value="P:proteolysis"/>
    <property type="evidence" value="ECO:0007669"/>
    <property type="project" value="UniProtKB-KW"/>
</dbReference>
<dbReference type="Gene3D" id="1.20.58.80">
    <property type="entry name" value="Phosphotransferase system, lactose/cellobiose-type IIA subunit"/>
    <property type="match status" value="1"/>
</dbReference>
<dbReference type="GO" id="GO:0046872">
    <property type="term" value="F:metal ion binding"/>
    <property type="evidence" value="ECO:0007669"/>
    <property type="project" value="UniProtKB-KW"/>
</dbReference>
<dbReference type="PANTHER" id="PTHR12947">
    <property type="entry name" value="AMSH-LIKE PROTEASE"/>
    <property type="match status" value="1"/>
</dbReference>
<dbReference type="CDD" id="cd08066">
    <property type="entry name" value="MPN_AMSH_like"/>
    <property type="match status" value="1"/>
</dbReference>
<dbReference type="GO" id="GO:0061578">
    <property type="term" value="F:K63-linked deubiquitinase activity"/>
    <property type="evidence" value="ECO:0007669"/>
    <property type="project" value="InterPro"/>
</dbReference>
<evidence type="ECO:0000313" key="12">
    <source>
        <dbReference type="Proteomes" id="UP000267029"/>
    </source>
</evidence>
<feature type="compositionally biased region" description="Low complexity" evidence="9">
    <location>
        <begin position="138"/>
        <end position="150"/>
    </location>
</feature>
<dbReference type="InterPro" id="IPR015063">
    <property type="entry name" value="USP8_dimer"/>
</dbReference>
<feature type="domain" description="MPN" evidence="10">
    <location>
        <begin position="177"/>
        <end position="308"/>
    </location>
</feature>
<accession>A0A0R3UKT2</accession>
<evidence type="ECO:0000256" key="4">
    <source>
        <dbReference type="ARBA" id="ARBA00022723"/>
    </source>
</evidence>
<dbReference type="OrthoDB" id="3640at2759"/>
<keyword evidence="6" id="KW-0378">Hydrolase</keyword>
<gene>
    <name evidence="11" type="ORF">MCOS_LOCUS8233</name>
</gene>
<dbReference type="SUPFAM" id="SSF102712">
    <property type="entry name" value="JAB1/MPN domain"/>
    <property type="match status" value="1"/>
</dbReference>
<evidence type="ECO:0000256" key="5">
    <source>
        <dbReference type="ARBA" id="ARBA00022786"/>
    </source>
</evidence>
<dbReference type="EMBL" id="UXSR01005477">
    <property type="protein sequence ID" value="VDD82230.1"/>
    <property type="molecule type" value="Genomic_DNA"/>
</dbReference>
<sequence length="348" mass="39172">MSAAQRMREINSRVVVDYSATVDLTSYFRMCRSMLVMAKQYETEGFPLRAYVLQKRFLLLFIDHLSKREDYKGCDADVRRLWSRECKRVLDTTEKLHQTILAGFQAQELAEKKAAEEKEKELLRKAEEDKKRQSTALPTTTTTTNPSPSNGAVPPTFDRLLKPSTEKPSTGSEFNPIHVPRSLAATFMKIAEKNTKLNVETCATLCGRLGAAGGSGLIVSHIILCKQVGTADCCTTAHEEELLECMDANCLIALGWIHTHPTQEAFMSSVDLHCQLSYQLMLPEAIAIVCSAKYNDVQYFSLTPDYGIKFLRECQQTGFHKHASTRDLYMKSPHVVFTDDPVAVFDLR</sequence>
<feature type="region of interest" description="Disordered" evidence="9">
    <location>
        <begin position="125"/>
        <end position="175"/>
    </location>
</feature>
<proteinExistence type="inferred from homology"/>
<evidence type="ECO:0000256" key="3">
    <source>
        <dbReference type="ARBA" id="ARBA00022670"/>
    </source>
</evidence>
<comment type="cofactor">
    <cofactor evidence="1">
        <name>Zn(2+)</name>
        <dbReference type="ChEBI" id="CHEBI:29105"/>
    </cofactor>
</comment>
<evidence type="ECO:0000256" key="1">
    <source>
        <dbReference type="ARBA" id="ARBA00001947"/>
    </source>
</evidence>
<dbReference type="Proteomes" id="UP000267029">
    <property type="component" value="Unassembled WGS sequence"/>
</dbReference>
<dbReference type="InterPro" id="IPR000555">
    <property type="entry name" value="JAMM/MPN+_dom"/>
</dbReference>
<keyword evidence="4" id="KW-0479">Metal-binding</keyword>
<name>A0A0R3UKT2_MESCO</name>
<keyword evidence="5" id="KW-0833">Ubl conjugation pathway</keyword>
<keyword evidence="3" id="KW-0645">Protease</keyword>
<dbReference type="AlphaFoldDB" id="A0A0R3UKT2"/>
<evidence type="ECO:0000256" key="6">
    <source>
        <dbReference type="ARBA" id="ARBA00022801"/>
    </source>
</evidence>
<dbReference type="PANTHER" id="PTHR12947:SF13">
    <property type="entry name" value="FI19924P1"/>
    <property type="match status" value="1"/>
</dbReference>
<reference evidence="11 12" key="1">
    <citation type="submission" date="2018-10" db="EMBL/GenBank/DDBJ databases">
        <authorList>
            <consortium name="Pathogen Informatics"/>
        </authorList>
    </citation>
    <scope>NUCLEOTIDE SEQUENCE [LARGE SCALE GENOMIC DNA]</scope>
</reference>
<keyword evidence="7" id="KW-0862">Zinc</keyword>
<dbReference type="SUPFAM" id="SSF140856">
    <property type="entry name" value="USP8 N-terminal domain-like"/>
    <property type="match status" value="1"/>
</dbReference>
<dbReference type="GO" id="GO:0070536">
    <property type="term" value="P:protein K63-linked deubiquitination"/>
    <property type="evidence" value="ECO:0007669"/>
    <property type="project" value="InterPro"/>
</dbReference>
<evidence type="ECO:0000256" key="2">
    <source>
        <dbReference type="ARBA" id="ARBA00010981"/>
    </source>
</evidence>
<dbReference type="Pfam" id="PF01398">
    <property type="entry name" value="JAB"/>
    <property type="match status" value="1"/>
</dbReference>